<sequence length="323" mass="34414">MAIITAVKRGLPKLTTSAASTTTATSVAAGTSTTATSVSSITSVASSNSSASLSSTSTSSSILSSITPPSKNGNPYIIGTSSVPSGTVFIIVGAIVGAIFLAILVWWTMVTYSSHRLTKSVQDYESKMFSPQNTQYYGDSPYQDSANDHYQDGVHDCDDITRDDSVKIGLISQNVNEKVTSPIDFERSLSGLVSNSNRNSLFISPTGDILNKTRLSKLYQESPRLIQKPFTMTSNSESSNSLVSTVSSSSVSSSDNTDEKKMAEDIKKPAKIAVSPHRTLQSSPGSDNSSKSSRSRGNLLSVEARRKVTPSTYLEDMLEGKET</sequence>
<evidence type="ECO:0000256" key="2">
    <source>
        <dbReference type="SAM" id="Phobius"/>
    </source>
</evidence>
<gene>
    <name evidence="3" type="primary">PRM5_2</name>
    <name evidence="3" type="ORF">GRS66_008361</name>
</gene>
<dbReference type="OrthoDB" id="4067836at2759"/>
<feature type="compositionally biased region" description="Low complexity" evidence="1">
    <location>
        <begin position="282"/>
        <end position="301"/>
    </location>
</feature>
<evidence type="ECO:0000313" key="4">
    <source>
        <dbReference type="Proteomes" id="UP000501346"/>
    </source>
</evidence>
<proteinExistence type="predicted"/>
<keyword evidence="2" id="KW-1133">Transmembrane helix</keyword>
<dbReference type="GO" id="GO:0000324">
    <property type="term" value="C:fungal-type vacuole"/>
    <property type="evidence" value="ECO:0007669"/>
    <property type="project" value="TreeGrafter"/>
</dbReference>
<protein>
    <submittedName>
        <fullName evidence="3">Pheromone-regulated protein prm5</fullName>
    </submittedName>
</protein>
<evidence type="ECO:0000256" key="1">
    <source>
        <dbReference type="SAM" id="MobiDB-lite"/>
    </source>
</evidence>
<dbReference type="Proteomes" id="UP000501346">
    <property type="component" value="Chromosome SeIX"/>
</dbReference>
<dbReference type="InterPro" id="IPR051009">
    <property type="entry name" value="PRM"/>
</dbReference>
<keyword evidence="2" id="KW-0812">Transmembrane</keyword>
<dbReference type="PANTHER" id="PTHR36089:SF1">
    <property type="entry name" value="CHITIN SYNTHASE 3 COMPLEX PROTEIN CSI2-RELATED"/>
    <property type="match status" value="1"/>
</dbReference>
<feature type="region of interest" description="Disordered" evidence="1">
    <location>
        <begin position="48"/>
        <end position="67"/>
    </location>
</feature>
<organism evidence="3 4">
    <name type="scientific">Saccharomyces pastorianus</name>
    <name type="common">Lager yeast</name>
    <name type="synonym">Saccharomyces cerevisiae x Saccharomyces eubayanus</name>
    <dbReference type="NCBI Taxonomy" id="27292"/>
    <lineage>
        <taxon>Eukaryota</taxon>
        <taxon>Fungi</taxon>
        <taxon>Dikarya</taxon>
        <taxon>Ascomycota</taxon>
        <taxon>Saccharomycotina</taxon>
        <taxon>Saccharomycetes</taxon>
        <taxon>Saccharomycetales</taxon>
        <taxon>Saccharomycetaceae</taxon>
        <taxon>Saccharomyces</taxon>
    </lineage>
</organism>
<dbReference type="EMBL" id="CP049006">
    <property type="protein sequence ID" value="QID85776.1"/>
    <property type="molecule type" value="Genomic_DNA"/>
</dbReference>
<name>A0A6C1E8Q5_SACPS</name>
<reference evidence="3 4" key="1">
    <citation type="journal article" date="2019" name="BMC Genomics">
        <title>Chromosome level assembly and comparative genome analysis confirm lager-brewing yeasts originated from a single hybridization.</title>
        <authorList>
            <person name="Salazar A.N."/>
            <person name="Gorter de Vries A.R."/>
            <person name="van den Broek M."/>
            <person name="Brouwers N."/>
            <person name="de la Torre Cortes P."/>
            <person name="Kuijpers N.G.A."/>
            <person name="Daran J.G."/>
            <person name="Abeel T."/>
        </authorList>
    </citation>
    <scope>NUCLEOTIDE SEQUENCE [LARGE SCALE GENOMIC DNA]</scope>
    <source>
        <strain evidence="3 4">CBS 1483</strain>
    </source>
</reference>
<feature type="transmembrane region" description="Helical" evidence="2">
    <location>
        <begin position="88"/>
        <end position="110"/>
    </location>
</feature>
<keyword evidence="4" id="KW-1185">Reference proteome</keyword>
<accession>A0A6C1E8Q5</accession>
<dbReference type="PANTHER" id="PTHR36089">
    <property type="entry name" value="CHITIN SYNTHASE 3 COMPLEX PROTEIN CSI2-RELATED"/>
    <property type="match status" value="1"/>
</dbReference>
<feature type="region of interest" description="Disordered" evidence="1">
    <location>
        <begin position="230"/>
        <end position="323"/>
    </location>
</feature>
<dbReference type="AlphaFoldDB" id="A0A6C1E8Q5"/>
<dbReference type="GO" id="GO:0005935">
    <property type="term" value="C:cellular bud neck"/>
    <property type="evidence" value="ECO:0007669"/>
    <property type="project" value="TreeGrafter"/>
</dbReference>
<keyword evidence="2" id="KW-0472">Membrane</keyword>
<feature type="compositionally biased region" description="Basic and acidic residues" evidence="1">
    <location>
        <begin position="257"/>
        <end position="268"/>
    </location>
</feature>
<feature type="compositionally biased region" description="Low complexity" evidence="1">
    <location>
        <begin position="233"/>
        <end position="255"/>
    </location>
</feature>
<evidence type="ECO:0000313" key="3">
    <source>
        <dbReference type="EMBL" id="QID85776.1"/>
    </source>
</evidence>